<name>A0A4Y7IPS4_PAPSO</name>
<dbReference type="Proteomes" id="UP000316621">
    <property type="component" value="Chromosome 2"/>
</dbReference>
<evidence type="ECO:0000313" key="2">
    <source>
        <dbReference type="EMBL" id="RZC50873.1"/>
    </source>
</evidence>
<dbReference type="Gramene" id="RZC50873">
    <property type="protein sequence ID" value="RZC50873"/>
    <property type="gene ID" value="C5167_019295"/>
</dbReference>
<keyword evidence="1" id="KW-0812">Transmembrane</keyword>
<keyword evidence="1" id="KW-1133">Transmembrane helix</keyword>
<feature type="transmembrane region" description="Helical" evidence="1">
    <location>
        <begin position="39"/>
        <end position="63"/>
    </location>
</feature>
<organism evidence="2 3">
    <name type="scientific">Papaver somniferum</name>
    <name type="common">Opium poppy</name>
    <dbReference type="NCBI Taxonomy" id="3469"/>
    <lineage>
        <taxon>Eukaryota</taxon>
        <taxon>Viridiplantae</taxon>
        <taxon>Streptophyta</taxon>
        <taxon>Embryophyta</taxon>
        <taxon>Tracheophyta</taxon>
        <taxon>Spermatophyta</taxon>
        <taxon>Magnoliopsida</taxon>
        <taxon>Ranunculales</taxon>
        <taxon>Papaveraceae</taxon>
        <taxon>Papaveroideae</taxon>
        <taxon>Papaver</taxon>
    </lineage>
</organism>
<evidence type="ECO:0000313" key="3">
    <source>
        <dbReference type="Proteomes" id="UP000316621"/>
    </source>
</evidence>
<dbReference type="EMBL" id="CM010716">
    <property type="protein sequence ID" value="RZC50873.1"/>
    <property type="molecule type" value="Genomic_DNA"/>
</dbReference>
<keyword evidence="3" id="KW-1185">Reference proteome</keyword>
<protein>
    <submittedName>
        <fullName evidence="2">Uncharacterized protein</fullName>
    </submittedName>
</protein>
<sequence length="66" mass="7326">MSEHLGNLVAIYSSTPPLSTYLPHFGKVMRLISESHAQTVFIMVYLIALMMDLLLGNIPIYFLGGV</sequence>
<gene>
    <name evidence="2" type="ORF">C5167_019295</name>
</gene>
<dbReference type="AlphaFoldDB" id="A0A4Y7IPS4"/>
<accession>A0A4Y7IPS4</accession>
<keyword evidence="1" id="KW-0472">Membrane</keyword>
<evidence type="ECO:0000256" key="1">
    <source>
        <dbReference type="SAM" id="Phobius"/>
    </source>
</evidence>
<proteinExistence type="predicted"/>
<reference evidence="2 3" key="1">
    <citation type="journal article" date="2018" name="Science">
        <title>The opium poppy genome and morphinan production.</title>
        <authorList>
            <person name="Guo L."/>
            <person name="Winzer T."/>
            <person name="Yang X."/>
            <person name="Li Y."/>
            <person name="Ning Z."/>
            <person name="He Z."/>
            <person name="Teodor R."/>
            <person name="Lu Y."/>
            <person name="Bowser T.A."/>
            <person name="Graham I.A."/>
            <person name="Ye K."/>
        </authorList>
    </citation>
    <scope>NUCLEOTIDE SEQUENCE [LARGE SCALE GENOMIC DNA]</scope>
    <source>
        <strain evidence="3">cv. HN1</strain>
        <tissue evidence="2">Leaves</tissue>
    </source>
</reference>